<name>A0ABN2Z545_9ACTN</name>
<proteinExistence type="predicted"/>
<evidence type="ECO:0000313" key="2">
    <source>
        <dbReference type="EMBL" id="GAA2136933.1"/>
    </source>
</evidence>
<dbReference type="Proteomes" id="UP001500443">
    <property type="component" value="Unassembled WGS sequence"/>
</dbReference>
<dbReference type="EMBL" id="BAAAPF010000179">
    <property type="protein sequence ID" value="GAA2136933.1"/>
    <property type="molecule type" value="Genomic_DNA"/>
</dbReference>
<feature type="domain" description="AMP-dependent synthetase/ligase" evidence="1">
    <location>
        <begin position="36"/>
        <end position="397"/>
    </location>
</feature>
<dbReference type="PROSITE" id="PS00455">
    <property type="entry name" value="AMP_BINDING"/>
    <property type="match status" value="1"/>
</dbReference>
<reference evidence="2 3" key="1">
    <citation type="journal article" date="2019" name="Int. J. Syst. Evol. Microbiol.">
        <title>The Global Catalogue of Microorganisms (GCM) 10K type strain sequencing project: providing services to taxonomists for standard genome sequencing and annotation.</title>
        <authorList>
            <consortium name="The Broad Institute Genomics Platform"/>
            <consortium name="The Broad Institute Genome Sequencing Center for Infectious Disease"/>
            <person name="Wu L."/>
            <person name="Ma J."/>
        </authorList>
    </citation>
    <scope>NUCLEOTIDE SEQUENCE [LARGE SCALE GENOMIC DNA]</scope>
    <source>
        <strain evidence="2 3">JCM 15481</strain>
    </source>
</reference>
<accession>A0ABN2Z545</accession>
<dbReference type="InterPro" id="IPR020845">
    <property type="entry name" value="AMP-binding_CS"/>
</dbReference>
<dbReference type="SUPFAM" id="SSF56801">
    <property type="entry name" value="Acetyl-CoA synthetase-like"/>
    <property type="match status" value="1"/>
</dbReference>
<organism evidence="2 3">
    <name type="scientific">Streptomyces synnematoformans</name>
    <dbReference type="NCBI Taxonomy" id="415721"/>
    <lineage>
        <taxon>Bacteria</taxon>
        <taxon>Bacillati</taxon>
        <taxon>Actinomycetota</taxon>
        <taxon>Actinomycetes</taxon>
        <taxon>Kitasatosporales</taxon>
        <taxon>Streptomycetaceae</taxon>
        <taxon>Streptomyces</taxon>
    </lineage>
</organism>
<evidence type="ECO:0000313" key="3">
    <source>
        <dbReference type="Proteomes" id="UP001500443"/>
    </source>
</evidence>
<dbReference type="Pfam" id="PF00501">
    <property type="entry name" value="AMP-binding"/>
    <property type="match status" value="1"/>
</dbReference>
<dbReference type="PANTHER" id="PTHR43767:SF1">
    <property type="entry name" value="NONRIBOSOMAL PEPTIDE SYNTHASE PES1 (EUROFUNG)-RELATED"/>
    <property type="match status" value="1"/>
</dbReference>
<keyword evidence="3" id="KW-1185">Reference proteome</keyword>
<dbReference type="PANTHER" id="PTHR43767">
    <property type="entry name" value="LONG-CHAIN-FATTY-ACID--COA LIGASE"/>
    <property type="match status" value="1"/>
</dbReference>
<evidence type="ECO:0000259" key="1">
    <source>
        <dbReference type="Pfam" id="PF00501"/>
    </source>
</evidence>
<dbReference type="InterPro" id="IPR000873">
    <property type="entry name" value="AMP-dep_synth/lig_dom"/>
</dbReference>
<comment type="caution">
    <text evidence="2">The sequence shown here is derived from an EMBL/GenBank/DDBJ whole genome shotgun (WGS) entry which is preliminary data.</text>
</comment>
<gene>
    <name evidence="2" type="ORF">GCM10009802_45890</name>
</gene>
<dbReference type="Gene3D" id="3.40.50.12780">
    <property type="entry name" value="N-terminal domain of ligase-like"/>
    <property type="match status" value="1"/>
</dbReference>
<dbReference type="InterPro" id="IPR042099">
    <property type="entry name" value="ANL_N_sf"/>
</dbReference>
<protein>
    <submittedName>
        <fullName evidence="2">AMP-binding protein</fullName>
    </submittedName>
</protein>
<sequence>MSHSPQHKRGLYLGTVPARAAGRHGATLLTLDHDLDALPEAGRRLTVAEVAAFAADLANRLAAAGVRAGDHVAVCKRANFDVWLLGTAAARLGAVPVMLSPALPAPTVAALLRRLHRPSRRNGPRRPHLLTDGPQLRELAGLPLDELTASVIGVTGAGRGVASLARLAGSPPVPPVFQGLDEPAMITHTSGTTGVPKLVVHTPRTMRARLRPQLFLLALLRRRETVAVSVPFVHSRLFAAMALVLLKGMPTILVNDDDPAEVATFFLRNRPGLVEALPNSFLAWEGLAADPREPLASVKYFSSTFDAIHPRTVRRLLDASRRRAPRFFQIYGQSEVGPAVGRPYFRRDAHRMDGRCVGFPLPGSARVRVVPRNGRAVSAANPGFIEVRWDGLAQTYHGEQERYDENVNGGWWRTGDVGYRTRAGCLHLLDRETDTIPGVGSSLEIEDAVLDRLDELVELVVVQGPDAEPVPVVCTRGDRPLDPARWRAATAGYPQLGAPVQLPLGELPRTATLKTRRVELSRLLHDRLADLP</sequence>
<dbReference type="InterPro" id="IPR050237">
    <property type="entry name" value="ATP-dep_AMP-bd_enzyme"/>
</dbReference>